<dbReference type="Proteomes" id="UP001204445">
    <property type="component" value="Unassembled WGS sequence"/>
</dbReference>
<keyword evidence="4" id="KW-1185">Reference proteome</keyword>
<dbReference type="AlphaFoldDB" id="A0AAE3HJC5"/>
<protein>
    <submittedName>
        <fullName evidence="3">Sulfur-oxidizing protein SoxY</fullName>
    </submittedName>
</protein>
<reference evidence="3" key="1">
    <citation type="submission" date="2022-08" db="EMBL/GenBank/DDBJ databases">
        <title>Genomic Encyclopedia of Type Strains, Phase III (KMG-III): the genomes of soil and plant-associated and newly described type strains.</title>
        <authorList>
            <person name="Whitman W."/>
        </authorList>
    </citation>
    <scope>NUCLEOTIDE SEQUENCE</scope>
    <source>
        <strain evidence="3">HMT 1</strain>
    </source>
</reference>
<accession>A0AAE3HJC5</accession>
<dbReference type="Gene3D" id="2.60.40.2470">
    <property type="entry name" value="SoxY domain"/>
    <property type="match status" value="1"/>
</dbReference>
<feature type="domain" description="Ig-like SoxY" evidence="2">
    <location>
        <begin position="37"/>
        <end position="138"/>
    </location>
</feature>
<dbReference type="Pfam" id="PF08770">
    <property type="entry name" value="SoxZ"/>
    <property type="match status" value="1"/>
</dbReference>
<dbReference type="InterPro" id="IPR038162">
    <property type="entry name" value="SoxY_sf"/>
</dbReference>
<gene>
    <name evidence="3" type="ORF">J2T55_000153</name>
</gene>
<dbReference type="EMBL" id="JANUCT010000001">
    <property type="protein sequence ID" value="MCS3902161.1"/>
    <property type="molecule type" value="Genomic_DNA"/>
</dbReference>
<dbReference type="SUPFAM" id="SSF81296">
    <property type="entry name" value="E set domains"/>
    <property type="match status" value="1"/>
</dbReference>
<sequence length="258" mass="28592">MSVLAETDDGRRAASERVWSDSLKPDNFSGRAVILDRAHDIIRIQAPEWVEDPTAVPVSVHAVRAQSDEFSIRRMWLFIDRNPLPLVGRFELTPQSGRADLALKVRVDDASFVRVVVETNDGELYMDKTFMRSAGGGCSAAPGPGAQESMDRRGEMKLKFLADPTLGAPVPVQLMVRHPNITGLSIDVETRNRPPAYFLNELLISYAGRTVLKAQLTFALSRDPVLRFHFRPQGVGALTVQASDTRQGQYANHFPVPL</sequence>
<evidence type="ECO:0000259" key="1">
    <source>
        <dbReference type="Pfam" id="PF08770"/>
    </source>
</evidence>
<name>A0AAE3HJC5_9GAMM</name>
<dbReference type="Gene3D" id="2.60.40.10">
    <property type="entry name" value="Immunoglobulins"/>
    <property type="match status" value="1"/>
</dbReference>
<evidence type="ECO:0000313" key="4">
    <source>
        <dbReference type="Proteomes" id="UP001204445"/>
    </source>
</evidence>
<evidence type="ECO:0000313" key="3">
    <source>
        <dbReference type="EMBL" id="MCS3902161.1"/>
    </source>
</evidence>
<comment type="caution">
    <text evidence="3">The sequence shown here is derived from an EMBL/GenBank/DDBJ whole genome shotgun (WGS) entry which is preliminary data.</text>
</comment>
<dbReference type="Pfam" id="PF13501">
    <property type="entry name" value="SoxY"/>
    <property type="match status" value="1"/>
</dbReference>
<dbReference type="NCBIfam" id="TIGR04557">
    <property type="entry name" value="fuse_rel_SoxYZ"/>
    <property type="match status" value="1"/>
</dbReference>
<dbReference type="RefSeq" id="WP_259053542.1">
    <property type="nucleotide sequence ID" value="NZ_JANUCT010000001.1"/>
</dbReference>
<organism evidence="3 4">
    <name type="scientific">Methylohalomonas lacus</name>
    <dbReference type="NCBI Taxonomy" id="398773"/>
    <lineage>
        <taxon>Bacteria</taxon>
        <taxon>Pseudomonadati</taxon>
        <taxon>Pseudomonadota</taxon>
        <taxon>Gammaproteobacteria</taxon>
        <taxon>Methylohalomonadales</taxon>
        <taxon>Methylohalomonadaceae</taxon>
        <taxon>Methylohalomonas</taxon>
    </lineage>
</organism>
<dbReference type="InterPro" id="IPR014756">
    <property type="entry name" value="Ig_E-set"/>
</dbReference>
<evidence type="ECO:0000259" key="2">
    <source>
        <dbReference type="Pfam" id="PF13501"/>
    </source>
</evidence>
<dbReference type="InterPro" id="IPR030831">
    <property type="entry name" value="Fuse-rel_SoxYZ"/>
</dbReference>
<dbReference type="InterPro" id="IPR032711">
    <property type="entry name" value="SoxY"/>
</dbReference>
<dbReference type="InterPro" id="IPR014880">
    <property type="entry name" value="SoxZ_dom"/>
</dbReference>
<feature type="domain" description="Sulphur oxidation protein SoxZ" evidence="1">
    <location>
        <begin position="165"/>
        <end position="251"/>
    </location>
</feature>
<dbReference type="InterPro" id="IPR013783">
    <property type="entry name" value="Ig-like_fold"/>
</dbReference>
<proteinExistence type="predicted"/>